<dbReference type="EMBL" id="LT575490">
    <property type="protein sequence ID" value="SAY41698.1"/>
    <property type="molecule type" value="Genomic_DNA"/>
</dbReference>
<reference evidence="1" key="1">
    <citation type="submission" date="2016-05" db="EMBL/GenBank/DDBJ databases">
        <authorList>
            <person name="Cock P.J.A."/>
            <person name="Cock P.J.A."/>
        </authorList>
    </citation>
    <scope>NUCLEOTIDE SEQUENCE</scope>
    <source>
        <strain evidence="1">PWN146_assembly</strain>
    </source>
</reference>
<evidence type="ECO:0008006" key="2">
    <source>
        <dbReference type="Google" id="ProtNLM"/>
    </source>
</evidence>
<sequence>MNNAYRNIARIAGEAERNGMFSEASEVWRKSLSIARAVDIAWINIRIDFCVNAASRNWGNAQ</sequence>
<proteinExistence type="predicted"/>
<name>A0A1C3H9J1_SERMA</name>
<organism evidence="1">
    <name type="scientific">Serratia marcescens</name>
    <dbReference type="NCBI Taxonomy" id="615"/>
    <lineage>
        <taxon>Bacteria</taxon>
        <taxon>Pseudomonadati</taxon>
        <taxon>Pseudomonadota</taxon>
        <taxon>Gammaproteobacteria</taxon>
        <taxon>Enterobacterales</taxon>
        <taxon>Yersiniaceae</taxon>
        <taxon>Serratia</taxon>
    </lineage>
</organism>
<protein>
    <recommendedName>
        <fullName evidence="2">ANR family transcriptional regulator</fullName>
    </recommendedName>
</protein>
<dbReference type="NCBIfam" id="NF033650">
    <property type="entry name" value="ANR_neg_reg"/>
    <property type="match status" value="1"/>
</dbReference>
<evidence type="ECO:0000313" key="1">
    <source>
        <dbReference type="EMBL" id="SAY41698.1"/>
    </source>
</evidence>
<gene>
    <name evidence="1" type="ORF">PWN146_00362</name>
</gene>
<accession>A0A1C3H9J1</accession>
<dbReference type="InterPro" id="IPR047666">
    <property type="entry name" value="ANR_neg_reg"/>
</dbReference>
<dbReference type="AlphaFoldDB" id="A0A1C3H9J1"/>